<sequence>MRNGKDIIEILIVISVGILLLNLVGDFSAKIKIASERLNVQEYNKYRVVIASLMTLFGALIEWRNIVKIFTKGFCFRFSLFIIAIFLILFPMIPWEIMLSIFKFKAAIYLSAYISTALSILGGILLVRSFRKCE</sequence>
<dbReference type="RefSeq" id="WP_079492367.1">
    <property type="nucleotide sequence ID" value="NZ_FUZT01000006.1"/>
</dbReference>
<keyword evidence="1" id="KW-0812">Transmembrane</keyword>
<keyword evidence="1" id="KW-0472">Membrane</keyword>
<evidence type="ECO:0000313" key="2">
    <source>
        <dbReference type="EMBL" id="SKC73902.1"/>
    </source>
</evidence>
<dbReference type="Proteomes" id="UP000190285">
    <property type="component" value="Unassembled WGS sequence"/>
</dbReference>
<proteinExistence type="predicted"/>
<protein>
    <submittedName>
        <fullName evidence="2">Uncharacterized protein</fullName>
    </submittedName>
</protein>
<organism evidence="2 3">
    <name type="scientific">Maledivibacter halophilus</name>
    <dbReference type="NCBI Taxonomy" id="36842"/>
    <lineage>
        <taxon>Bacteria</taxon>
        <taxon>Bacillati</taxon>
        <taxon>Bacillota</taxon>
        <taxon>Clostridia</taxon>
        <taxon>Peptostreptococcales</taxon>
        <taxon>Caminicellaceae</taxon>
        <taxon>Maledivibacter</taxon>
    </lineage>
</organism>
<feature type="transmembrane region" description="Helical" evidence="1">
    <location>
        <begin position="7"/>
        <end position="25"/>
    </location>
</feature>
<evidence type="ECO:0000313" key="3">
    <source>
        <dbReference type="Proteomes" id="UP000190285"/>
    </source>
</evidence>
<feature type="transmembrane region" description="Helical" evidence="1">
    <location>
        <begin position="75"/>
        <end position="94"/>
    </location>
</feature>
<dbReference type="EMBL" id="FUZT01000006">
    <property type="protein sequence ID" value="SKC73902.1"/>
    <property type="molecule type" value="Genomic_DNA"/>
</dbReference>
<dbReference type="AlphaFoldDB" id="A0A1T5LD32"/>
<keyword evidence="1" id="KW-1133">Transmembrane helix</keyword>
<gene>
    <name evidence="2" type="ORF">SAMN02194393_02786</name>
</gene>
<feature type="transmembrane region" description="Helical" evidence="1">
    <location>
        <begin position="106"/>
        <end position="127"/>
    </location>
</feature>
<keyword evidence="3" id="KW-1185">Reference proteome</keyword>
<reference evidence="3" key="1">
    <citation type="submission" date="2017-02" db="EMBL/GenBank/DDBJ databases">
        <authorList>
            <person name="Varghese N."/>
            <person name="Submissions S."/>
        </authorList>
    </citation>
    <scope>NUCLEOTIDE SEQUENCE [LARGE SCALE GENOMIC DNA]</scope>
    <source>
        <strain evidence="3">M1</strain>
    </source>
</reference>
<evidence type="ECO:0000256" key="1">
    <source>
        <dbReference type="SAM" id="Phobius"/>
    </source>
</evidence>
<name>A0A1T5LD32_9FIRM</name>
<feature type="transmembrane region" description="Helical" evidence="1">
    <location>
        <begin position="45"/>
        <end position="63"/>
    </location>
</feature>
<accession>A0A1T5LD32</accession>